<keyword evidence="12" id="KW-0511">Multifunctional enzyme</keyword>
<evidence type="ECO:0000256" key="7">
    <source>
        <dbReference type="ARBA" id="ARBA00022801"/>
    </source>
</evidence>
<dbReference type="GO" id="GO:0004523">
    <property type="term" value="F:RNA-DNA hybrid ribonuclease activity"/>
    <property type="evidence" value="ECO:0007669"/>
    <property type="project" value="InterPro"/>
</dbReference>
<feature type="domain" description="Reverse transcriptase" evidence="17">
    <location>
        <begin position="5"/>
        <end position="201"/>
    </location>
</feature>
<dbReference type="Pfam" id="PF00552">
    <property type="entry name" value="IN_DBD_C"/>
    <property type="match status" value="1"/>
</dbReference>
<dbReference type="PROSITE" id="PS50876">
    <property type="entry name" value="ZF_INTEGRASE"/>
    <property type="match status" value="1"/>
</dbReference>
<dbReference type="InterPro" id="IPR017856">
    <property type="entry name" value="Integrase-like_N"/>
</dbReference>
<keyword evidence="5" id="KW-0479">Metal-binding</keyword>
<dbReference type="Gene3D" id="3.10.10.10">
    <property type="entry name" value="HIV Type 1 Reverse Transcriptase, subunit A, domain 1"/>
    <property type="match status" value="1"/>
</dbReference>
<dbReference type="PROSITE" id="PS51027">
    <property type="entry name" value="INTEGRASE_DBD"/>
    <property type="match status" value="1"/>
</dbReference>
<evidence type="ECO:0000256" key="8">
    <source>
        <dbReference type="ARBA" id="ARBA00022833"/>
    </source>
</evidence>
<evidence type="ECO:0000256" key="11">
    <source>
        <dbReference type="ARBA" id="ARBA00023125"/>
    </source>
</evidence>
<evidence type="ECO:0000313" key="21">
    <source>
        <dbReference type="EMBL" id="RMC20266.1"/>
    </source>
</evidence>
<dbReference type="Gene3D" id="3.30.420.10">
    <property type="entry name" value="Ribonuclease H-like superfamily/Ribonuclease H"/>
    <property type="match status" value="2"/>
</dbReference>
<dbReference type="SUPFAM" id="SSF56672">
    <property type="entry name" value="DNA/RNA polymerases"/>
    <property type="match status" value="1"/>
</dbReference>
<keyword evidence="13" id="KW-0863">Zinc-finger</keyword>
<dbReference type="EMBL" id="QRBI01000093">
    <property type="protein sequence ID" value="RMC20266.1"/>
    <property type="molecule type" value="Genomic_DNA"/>
</dbReference>
<dbReference type="Pfam" id="PF00665">
    <property type="entry name" value="rve"/>
    <property type="match status" value="1"/>
</dbReference>
<feature type="compositionally biased region" description="Basic and acidic residues" evidence="15">
    <location>
        <begin position="745"/>
        <end position="754"/>
    </location>
</feature>
<evidence type="ECO:0000259" key="16">
    <source>
        <dbReference type="PROSITE" id="PS50876"/>
    </source>
</evidence>
<dbReference type="GO" id="GO:0003677">
    <property type="term" value="F:DNA binding"/>
    <property type="evidence" value="ECO:0007669"/>
    <property type="project" value="UniProtKB-KW"/>
</dbReference>
<feature type="domain" description="Integrase catalytic" evidence="19">
    <location>
        <begin position="503"/>
        <end position="684"/>
    </location>
</feature>
<dbReference type="STRING" id="333673.A0A3M0L5H4"/>
<proteinExistence type="inferred from homology"/>
<dbReference type="Gene3D" id="2.30.30.10">
    <property type="entry name" value="Integrase, C-terminal domain superfamily, retroviral"/>
    <property type="match status" value="1"/>
</dbReference>
<dbReference type="InterPro" id="IPR002156">
    <property type="entry name" value="RNaseH_domain"/>
</dbReference>
<evidence type="ECO:0000256" key="2">
    <source>
        <dbReference type="ARBA" id="ARBA00022679"/>
    </source>
</evidence>
<feature type="domain" description="RNase H type-1" evidence="18">
    <location>
        <begin position="311"/>
        <end position="448"/>
    </location>
</feature>
<dbReference type="AlphaFoldDB" id="A0A3M0L5H4"/>
<dbReference type="Gene3D" id="1.10.10.200">
    <property type="match status" value="1"/>
</dbReference>
<evidence type="ECO:0000256" key="5">
    <source>
        <dbReference type="ARBA" id="ARBA00022723"/>
    </source>
</evidence>
<dbReference type="Pfam" id="PF02022">
    <property type="entry name" value="Integrase_Zn"/>
    <property type="match status" value="1"/>
</dbReference>
<dbReference type="InterPro" id="IPR001584">
    <property type="entry name" value="Integrase_cat-core"/>
</dbReference>
<dbReference type="InterPro" id="IPR036862">
    <property type="entry name" value="Integrase_C_dom_sf_retrovir"/>
</dbReference>
<keyword evidence="10" id="KW-0695">RNA-directed DNA polymerase</keyword>
<evidence type="ECO:0000259" key="19">
    <source>
        <dbReference type="PROSITE" id="PS50994"/>
    </source>
</evidence>
<keyword evidence="9" id="KW-0229">DNA integration</keyword>
<evidence type="ECO:0000256" key="6">
    <source>
        <dbReference type="ARBA" id="ARBA00022759"/>
    </source>
</evidence>
<evidence type="ECO:0000256" key="9">
    <source>
        <dbReference type="ARBA" id="ARBA00022908"/>
    </source>
</evidence>
<keyword evidence="3" id="KW-0548">Nucleotidyltransferase</keyword>
<sequence length="754" mass="85492">MEEQVAQGHLEETTSPWNFPVFVIKKPGKDKWRLLHDLREINRIIEDMGPLQPGMPSPTMLPPDWQLAVLDIKDCFFQIPLHPEDAPQFAFSVPTINREAPMKRYHWKVLPQGLKSSPFICQQYVASLLSPVRAKRKDAIILHYMDDLFVCAPNDSILQHTLDLVVKGERELVSPRELTPEAKTAIEKWIEGQRDLLLIIEWVFLSHQRSKTITEPQELIAQLIRKARVRLCELAGCDFTCIHLPVKLSKEGRNSPKRLTKEMFEHLLQSNASLQLSLDSYRGQISVHAPSHKLLTEEFHLIPREKRSRRPLKALTVFTDASGASHKSVMTWSNPQTQRWEADVEFVEGSPQVAELAAVVRAFEKFSEPINLVTDSAYVAGVVSRAEQAVLKEIDNEHLFRLLSKLIYLISHLEHLFYVMHVRSHTDLPGEIAEGNRQADSLAAPVENARLPDIFQQAKLSHQQYHQNVPGLICQFQLTRSQARAIVATCPNCQVQVMPSMGMGVNPRGLGSCEVWQTDITHIPSFGHLKYVHVSIDTHSGAVYASAHAGEKTEHAKKHLVQAFSVLGIPKEIKTDNGPAYTSKGFLEFVQQWGVEHKTGIPHSPTGQAVGERAHQTLKQVLARQSSTTVWMSPHEKLCKAMFTINFLNCSFENMSPPVVRHFNSGNQFKLSQRPPVMIRDPETWETKGPYELVTWGRGYACVATPSGPWWIPQKWVKPFVPKNPAPAEGDKRQVAIASKRRRRQMEEKESSYM</sequence>
<feature type="domain" description="Integrase-type" evidence="20">
    <location>
        <begin position="675"/>
        <end position="722"/>
    </location>
</feature>
<dbReference type="InterPro" id="IPR001037">
    <property type="entry name" value="Integrase_C_retrovir"/>
</dbReference>
<evidence type="ECO:0000256" key="1">
    <source>
        <dbReference type="ARBA" id="ARBA00010879"/>
    </source>
</evidence>
<dbReference type="PROSITE" id="PS50994">
    <property type="entry name" value="INTEGRASE"/>
    <property type="match status" value="1"/>
</dbReference>
<dbReference type="InterPro" id="IPR043128">
    <property type="entry name" value="Rev_trsase/Diguanyl_cyclase"/>
</dbReference>
<dbReference type="GO" id="GO:0008270">
    <property type="term" value="F:zinc ion binding"/>
    <property type="evidence" value="ECO:0007669"/>
    <property type="project" value="UniProtKB-KW"/>
</dbReference>
<keyword evidence="2" id="KW-0808">Transferase</keyword>
<dbReference type="PANTHER" id="PTHR41694:SF4">
    <property type="entry name" value="ENDOGENOUS RETROVIRUS GROUP K MEMBER 10 POL PROTEIN-RELATED"/>
    <property type="match status" value="1"/>
</dbReference>
<keyword evidence="11" id="KW-0238">DNA-binding</keyword>
<feature type="region of interest" description="Disordered" evidence="15">
    <location>
        <begin position="722"/>
        <end position="754"/>
    </location>
</feature>
<dbReference type="Gene3D" id="3.30.70.270">
    <property type="match status" value="1"/>
</dbReference>
<evidence type="ECO:0000256" key="12">
    <source>
        <dbReference type="ARBA" id="ARBA00023268"/>
    </source>
</evidence>
<gene>
    <name evidence="21" type="ORF">DUI87_01112</name>
</gene>
<dbReference type="SUPFAM" id="SSF53098">
    <property type="entry name" value="Ribonuclease H-like"/>
    <property type="match status" value="2"/>
</dbReference>
<keyword evidence="8" id="KW-0862">Zinc</keyword>
<comment type="caution">
    <text evidence="21">The sequence shown here is derived from an EMBL/GenBank/DDBJ whole genome shotgun (WGS) entry which is preliminary data.</text>
</comment>
<protein>
    <submittedName>
        <fullName evidence="21">Uncharacterized protein</fullName>
    </submittedName>
</protein>
<dbReference type="SUPFAM" id="SSF50122">
    <property type="entry name" value="DNA-binding domain of retroviral integrase"/>
    <property type="match status" value="1"/>
</dbReference>
<evidence type="ECO:0000256" key="14">
    <source>
        <dbReference type="PROSITE-ProRule" id="PRU00506"/>
    </source>
</evidence>
<dbReference type="GO" id="GO:0003964">
    <property type="term" value="F:RNA-directed DNA polymerase activity"/>
    <property type="evidence" value="ECO:0007669"/>
    <property type="project" value="UniProtKB-KW"/>
</dbReference>
<feature type="domain" description="Integrase-type" evidence="16">
    <location>
        <begin position="453"/>
        <end position="494"/>
    </location>
</feature>
<accession>A0A3M0L5H4</accession>
<dbReference type="GO" id="GO:0035613">
    <property type="term" value="F:RNA stem-loop binding"/>
    <property type="evidence" value="ECO:0007669"/>
    <property type="project" value="TreeGrafter"/>
</dbReference>
<keyword evidence="6" id="KW-0255">Endonuclease</keyword>
<dbReference type="InterPro" id="IPR043502">
    <property type="entry name" value="DNA/RNA_pol_sf"/>
</dbReference>
<dbReference type="InterPro" id="IPR003308">
    <property type="entry name" value="Integrase_Zn-bd_dom_N"/>
</dbReference>
<dbReference type="GO" id="GO:0015074">
    <property type="term" value="P:DNA integration"/>
    <property type="evidence" value="ECO:0007669"/>
    <property type="project" value="UniProtKB-KW"/>
</dbReference>
<dbReference type="InterPro" id="IPR036397">
    <property type="entry name" value="RNaseH_sf"/>
</dbReference>
<evidence type="ECO:0000259" key="17">
    <source>
        <dbReference type="PROSITE" id="PS50878"/>
    </source>
</evidence>
<comment type="similarity">
    <text evidence="1">Belongs to the beta type-B retroviral polymerase family. HERV class-II K(HML-2) pol subfamily.</text>
</comment>
<organism evidence="21 22">
    <name type="scientific">Hirundo rustica rustica</name>
    <dbReference type="NCBI Taxonomy" id="333673"/>
    <lineage>
        <taxon>Eukaryota</taxon>
        <taxon>Metazoa</taxon>
        <taxon>Chordata</taxon>
        <taxon>Craniata</taxon>
        <taxon>Vertebrata</taxon>
        <taxon>Euteleostomi</taxon>
        <taxon>Archelosauria</taxon>
        <taxon>Archosauria</taxon>
        <taxon>Dinosauria</taxon>
        <taxon>Saurischia</taxon>
        <taxon>Theropoda</taxon>
        <taxon>Coelurosauria</taxon>
        <taxon>Aves</taxon>
        <taxon>Neognathae</taxon>
        <taxon>Neoaves</taxon>
        <taxon>Telluraves</taxon>
        <taxon>Australaves</taxon>
        <taxon>Passeriformes</taxon>
        <taxon>Sylvioidea</taxon>
        <taxon>Hirundinidae</taxon>
        <taxon>Hirundo</taxon>
    </lineage>
</organism>
<dbReference type="SUPFAM" id="SSF46919">
    <property type="entry name" value="N-terminal Zn binding domain of HIV integrase"/>
    <property type="match status" value="1"/>
</dbReference>
<evidence type="ECO:0000256" key="3">
    <source>
        <dbReference type="ARBA" id="ARBA00022695"/>
    </source>
</evidence>
<feature type="DNA-binding region" description="Integrase-type" evidence="14">
    <location>
        <begin position="675"/>
        <end position="722"/>
    </location>
</feature>
<keyword evidence="22" id="KW-1185">Reference proteome</keyword>
<evidence type="ECO:0000256" key="15">
    <source>
        <dbReference type="SAM" id="MobiDB-lite"/>
    </source>
</evidence>
<evidence type="ECO:0000256" key="10">
    <source>
        <dbReference type="ARBA" id="ARBA00022918"/>
    </source>
</evidence>
<evidence type="ECO:0000313" key="22">
    <source>
        <dbReference type="Proteomes" id="UP000269221"/>
    </source>
</evidence>
<evidence type="ECO:0000256" key="13">
    <source>
        <dbReference type="PROSITE-ProRule" id="PRU00450"/>
    </source>
</evidence>
<evidence type="ECO:0000259" key="18">
    <source>
        <dbReference type="PROSITE" id="PS50879"/>
    </source>
</evidence>
<name>A0A3M0L5H4_HIRRU</name>
<dbReference type="PROSITE" id="PS50879">
    <property type="entry name" value="RNASE_H_1"/>
    <property type="match status" value="1"/>
</dbReference>
<dbReference type="PANTHER" id="PTHR41694">
    <property type="entry name" value="ENDOGENOUS RETROVIRUS GROUP K MEMBER POL PROTEIN"/>
    <property type="match status" value="1"/>
</dbReference>
<keyword evidence="7" id="KW-0378">Hydrolase</keyword>
<keyword evidence="4" id="KW-0540">Nuclease</keyword>
<dbReference type="Pfam" id="PF00075">
    <property type="entry name" value="RNase_H"/>
    <property type="match status" value="1"/>
</dbReference>
<dbReference type="InterPro" id="IPR000477">
    <property type="entry name" value="RT_dom"/>
</dbReference>
<reference evidence="21 22" key="1">
    <citation type="submission" date="2018-07" db="EMBL/GenBank/DDBJ databases">
        <title>A high quality draft genome assembly of the barn swallow (H. rustica rustica).</title>
        <authorList>
            <person name="Formenti G."/>
            <person name="Chiara M."/>
            <person name="Poveda L."/>
            <person name="Francoijs K.-J."/>
            <person name="Bonisoli-Alquati A."/>
            <person name="Canova L."/>
            <person name="Gianfranceschi L."/>
            <person name="Horner D.S."/>
            <person name="Saino N."/>
        </authorList>
    </citation>
    <scope>NUCLEOTIDE SEQUENCE [LARGE SCALE GENOMIC DNA]</scope>
    <source>
        <strain evidence="21">Chelidonia</strain>
        <tissue evidence="21">Blood</tissue>
    </source>
</reference>
<evidence type="ECO:0000259" key="20">
    <source>
        <dbReference type="PROSITE" id="PS51027"/>
    </source>
</evidence>
<dbReference type="Proteomes" id="UP000269221">
    <property type="component" value="Unassembled WGS sequence"/>
</dbReference>
<evidence type="ECO:0000256" key="4">
    <source>
        <dbReference type="ARBA" id="ARBA00022722"/>
    </source>
</evidence>
<dbReference type="PROSITE" id="PS50878">
    <property type="entry name" value="RT_POL"/>
    <property type="match status" value="1"/>
</dbReference>
<dbReference type="OrthoDB" id="9386368at2759"/>
<dbReference type="Pfam" id="PF00078">
    <property type="entry name" value="RVT_1"/>
    <property type="match status" value="1"/>
</dbReference>
<dbReference type="InterPro" id="IPR012337">
    <property type="entry name" value="RNaseH-like_sf"/>
</dbReference>